<evidence type="ECO:0000256" key="2">
    <source>
        <dbReference type="PROSITE-ProRule" id="PRU00354"/>
    </source>
</evidence>
<dbReference type="InterPro" id="IPR030374">
    <property type="entry name" value="PABS"/>
</dbReference>
<comment type="caution">
    <text evidence="4">The sequence shown here is derived from an EMBL/GenBank/DDBJ whole genome shotgun (WGS) entry which is preliminary data.</text>
</comment>
<comment type="caution">
    <text evidence="2">Lacks conserved residue(s) required for the propagation of feature annotation.</text>
</comment>
<accession>A0A724WMN2</accession>
<evidence type="ECO:0000259" key="3">
    <source>
        <dbReference type="PROSITE" id="PS51006"/>
    </source>
</evidence>
<dbReference type="GO" id="GO:0006596">
    <property type="term" value="P:polyamine biosynthetic process"/>
    <property type="evidence" value="ECO:0007669"/>
    <property type="project" value="UniProtKB-UniRule"/>
</dbReference>
<dbReference type="PROSITE" id="PS51006">
    <property type="entry name" value="PABS_2"/>
    <property type="match status" value="1"/>
</dbReference>
<dbReference type="EC" id="2.5.1.16" evidence="4"/>
<dbReference type="EMBL" id="DAAQRD010000149">
    <property type="protein sequence ID" value="HAE0521321.1"/>
    <property type="molecule type" value="Genomic_DNA"/>
</dbReference>
<reference evidence="4" key="1">
    <citation type="journal article" date="2018" name="Genome Biol.">
        <title>SKESA: strategic k-mer extension for scrupulous assemblies.</title>
        <authorList>
            <person name="Souvorov A."/>
            <person name="Agarwala R."/>
            <person name="Lipman D.J."/>
        </authorList>
    </citation>
    <scope>NUCLEOTIDE SEQUENCE</scope>
    <source>
        <strain evidence="4">P125109</strain>
    </source>
</reference>
<feature type="non-terminal residue" evidence="4">
    <location>
        <position position="44"/>
    </location>
</feature>
<evidence type="ECO:0000256" key="1">
    <source>
        <dbReference type="ARBA" id="ARBA00022679"/>
    </source>
</evidence>
<dbReference type="Pfam" id="PF17284">
    <property type="entry name" value="Spermine_synt_N"/>
    <property type="match status" value="1"/>
</dbReference>
<dbReference type="InterPro" id="IPR037163">
    <property type="entry name" value="Spermidine_synt_N_sf"/>
</dbReference>
<sequence length="44" mass="5496">MEQKLKLWFTEHQTEDYGITFRVNHVYESEQTEFQRLEMVETDE</sequence>
<reference evidence="4" key="2">
    <citation type="submission" date="2019-01" db="EMBL/GenBank/DDBJ databases">
        <authorList>
            <consortium name="NCBI Pathogen Detection Project"/>
        </authorList>
    </citation>
    <scope>NUCLEOTIDE SEQUENCE</scope>
    <source>
        <strain evidence="4">P125109</strain>
    </source>
</reference>
<gene>
    <name evidence="4" type="ORF">G2720_26355</name>
</gene>
<organism evidence="4">
    <name type="scientific">Salmonella enteritidis PT4 (strain P125109)</name>
    <dbReference type="NCBI Taxonomy" id="550537"/>
    <lineage>
        <taxon>Bacteria</taxon>
        <taxon>Pseudomonadati</taxon>
        <taxon>Pseudomonadota</taxon>
        <taxon>Gammaproteobacteria</taxon>
        <taxon>Enterobacterales</taxon>
        <taxon>Enterobacteriaceae</taxon>
        <taxon>Salmonella</taxon>
    </lineage>
</organism>
<dbReference type="AlphaFoldDB" id="A0A724WMN2"/>
<feature type="domain" description="PABS" evidence="3">
    <location>
        <begin position="6"/>
        <end position="44"/>
    </location>
</feature>
<evidence type="ECO:0000313" key="4">
    <source>
        <dbReference type="EMBL" id="HAE0521321.1"/>
    </source>
</evidence>
<dbReference type="InterPro" id="IPR035246">
    <property type="entry name" value="Spermidine_synt_N"/>
</dbReference>
<proteinExistence type="predicted"/>
<keyword evidence="2" id="KW-0620">Polyamine biosynthesis</keyword>
<name>A0A724WMN2_SALEP</name>
<dbReference type="GO" id="GO:0004766">
    <property type="term" value="F:spermidine synthase activity"/>
    <property type="evidence" value="ECO:0007669"/>
    <property type="project" value="UniProtKB-EC"/>
</dbReference>
<protein>
    <submittedName>
        <fullName evidence="4">Spermidine synthase</fullName>
        <ecNumber evidence="4">2.5.1.16</ecNumber>
    </submittedName>
</protein>
<dbReference type="Gene3D" id="2.30.140.10">
    <property type="entry name" value="Spermidine synthase, tetramerisation domain"/>
    <property type="match status" value="1"/>
</dbReference>
<keyword evidence="1 2" id="KW-0808">Transferase</keyword>